<accession>A0A3S4ZHP5</accession>
<name>A0A3S4ZHP5_9PLAT</name>
<dbReference type="AlphaFoldDB" id="A0A3S4ZHP5"/>
<gene>
    <name evidence="1" type="ORF">PXEA_LOCUS5200</name>
</gene>
<organism evidence="1 2">
    <name type="scientific">Protopolystoma xenopodis</name>
    <dbReference type="NCBI Taxonomy" id="117903"/>
    <lineage>
        <taxon>Eukaryota</taxon>
        <taxon>Metazoa</taxon>
        <taxon>Spiralia</taxon>
        <taxon>Lophotrochozoa</taxon>
        <taxon>Platyhelminthes</taxon>
        <taxon>Monogenea</taxon>
        <taxon>Polyopisthocotylea</taxon>
        <taxon>Polystomatidea</taxon>
        <taxon>Polystomatidae</taxon>
        <taxon>Protopolystoma</taxon>
    </lineage>
</organism>
<proteinExistence type="predicted"/>
<evidence type="ECO:0000313" key="1">
    <source>
        <dbReference type="EMBL" id="VEL11760.1"/>
    </source>
</evidence>
<keyword evidence="2" id="KW-1185">Reference proteome</keyword>
<protein>
    <submittedName>
        <fullName evidence="1">Uncharacterized protein</fullName>
    </submittedName>
</protein>
<dbReference type="Proteomes" id="UP000784294">
    <property type="component" value="Unassembled WGS sequence"/>
</dbReference>
<comment type="caution">
    <text evidence="1">The sequence shown here is derived from an EMBL/GenBank/DDBJ whole genome shotgun (WGS) entry which is preliminary data.</text>
</comment>
<sequence>MPRGTLEQKELYRLLEKILRQIDSKESAHALLDYWQVTPEVKKVQCCVVEKSGFEEDTAVGVISPRLTETHLKSPAAQAGLISPPTGRRLQCVHCFSSSCPPAKPGSVPGHLLYRTQRLLASSVLAAEMCAHTSPTLLDDGEQESSH</sequence>
<reference evidence="1" key="1">
    <citation type="submission" date="2018-11" db="EMBL/GenBank/DDBJ databases">
        <authorList>
            <consortium name="Pathogen Informatics"/>
        </authorList>
    </citation>
    <scope>NUCLEOTIDE SEQUENCE</scope>
</reference>
<evidence type="ECO:0000313" key="2">
    <source>
        <dbReference type="Proteomes" id="UP000784294"/>
    </source>
</evidence>
<dbReference type="EMBL" id="CAAALY010012752">
    <property type="protein sequence ID" value="VEL11760.1"/>
    <property type="molecule type" value="Genomic_DNA"/>
</dbReference>